<sequence length="88" mass="9690">MLVLGRKVGEKIFIGENVCVTVLEVKGDRIRLGFEAGKEIPIHRAEVVQQLQEFEIDNPCAEGKLRGRVDARNGDCRKNVHGATCTAS</sequence>
<keyword evidence="1 4" id="KW-0963">Cytoplasm</keyword>
<protein>
    <recommendedName>
        <fullName evidence="4">Translational regulator CsrA</fullName>
    </recommendedName>
</protein>
<reference evidence="5 6" key="1">
    <citation type="submission" date="2019-02" db="EMBL/GenBank/DDBJ databases">
        <title>Deep-cultivation of Planctomycetes and their phenomic and genomic characterization uncovers novel biology.</title>
        <authorList>
            <person name="Wiegand S."/>
            <person name="Jogler M."/>
            <person name="Boedeker C."/>
            <person name="Pinto D."/>
            <person name="Vollmers J."/>
            <person name="Rivas-Marin E."/>
            <person name="Kohn T."/>
            <person name="Peeters S.H."/>
            <person name="Heuer A."/>
            <person name="Rast P."/>
            <person name="Oberbeckmann S."/>
            <person name="Bunk B."/>
            <person name="Jeske O."/>
            <person name="Meyerdierks A."/>
            <person name="Storesund J.E."/>
            <person name="Kallscheuer N."/>
            <person name="Luecker S."/>
            <person name="Lage O.M."/>
            <person name="Pohl T."/>
            <person name="Merkel B.J."/>
            <person name="Hornburger P."/>
            <person name="Mueller R.-W."/>
            <person name="Bruemmer F."/>
            <person name="Labrenz M."/>
            <person name="Spormann A.M."/>
            <person name="Op den Camp H."/>
            <person name="Overmann J."/>
            <person name="Amann R."/>
            <person name="Jetten M.S.M."/>
            <person name="Mascher T."/>
            <person name="Medema M.H."/>
            <person name="Devos D.P."/>
            <person name="Kaster A.-K."/>
            <person name="Ovreas L."/>
            <person name="Rohde M."/>
            <person name="Galperin M.Y."/>
            <person name="Jogler C."/>
        </authorList>
    </citation>
    <scope>NUCLEOTIDE SEQUENCE [LARGE SCALE GENOMIC DNA]</scope>
    <source>
        <strain evidence="5 6">Mal52</strain>
    </source>
</reference>
<keyword evidence="4" id="KW-1005">Bacterial flagellum biogenesis</keyword>
<name>A0A517ZTI7_9PLAN</name>
<dbReference type="GO" id="GO:0044781">
    <property type="term" value="P:bacterial-type flagellum organization"/>
    <property type="evidence" value="ECO:0007669"/>
    <property type="project" value="UniProtKB-KW"/>
</dbReference>
<gene>
    <name evidence="4" type="primary">csrA</name>
    <name evidence="5" type="ORF">Mal52_42660</name>
</gene>
<accession>A0A517ZTI7</accession>
<dbReference type="AlphaFoldDB" id="A0A517ZTI7"/>
<evidence type="ECO:0000313" key="6">
    <source>
        <dbReference type="Proteomes" id="UP000319383"/>
    </source>
</evidence>
<dbReference type="PANTHER" id="PTHR34984:SF1">
    <property type="entry name" value="CARBON STORAGE REGULATOR"/>
    <property type="match status" value="1"/>
</dbReference>
<comment type="similarity">
    <text evidence="4">Belongs to the CsrA/RsmA family.</text>
</comment>
<dbReference type="KEGG" id="sdyn:Mal52_42660"/>
<dbReference type="Gene3D" id="2.60.40.4380">
    <property type="entry name" value="Translational regulator CsrA"/>
    <property type="match status" value="1"/>
</dbReference>
<evidence type="ECO:0000256" key="3">
    <source>
        <dbReference type="ARBA" id="ARBA00022884"/>
    </source>
</evidence>
<proteinExistence type="inferred from homology"/>
<comment type="subcellular location">
    <subcellularLocation>
        <location evidence="4">Cytoplasm</location>
    </subcellularLocation>
</comment>
<organism evidence="5 6">
    <name type="scientific">Symmachiella dynata</name>
    <dbReference type="NCBI Taxonomy" id="2527995"/>
    <lineage>
        <taxon>Bacteria</taxon>
        <taxon>Pseudomonadati</taxon>
        <taxon>Planctomycetota</taxon>
        <taxon>Planctomycetia</taxon>
        <taxon>Planctomycetales</taxon>
        <taxon>Planctomycetaceae</taxon>
        <taxon>Symmachiella</taxon>
    </lineage>
</organism>
<dbReference type="GO" id="GO:1902208">
    <property type="term" value="P:regulation of bacterial-type flagellum assembly"/>
    <property type="evidence" value="ECO:0007669"/>
    <property type="project" value="UniProtKB-UniRule"/>
</dbReference>
<dbReference type="RefSeq" id="WP_145378314.1">
    <property type="nucleotide sequence ID" value="NZ_CP036276.1"/>
</dbReference>
<dbReference type="GO" id="GO:0045947">
    <property type="term" value="P:negative regulation of translational initiation"/>
    <property type="evidence" value="ECO:0007669"/>
    <property type="project" value="UniProtKB-UniRule"/>
</dbReference>
<dbReference type="Pfam" id="PF02599">
    <property type="entry name" value="CsrA"/>
    <property type="match status" value="1"/>
</dbReference>
<keyword evidence="4" id="KW-0678">Repressor</keyword>
<evidence type="ECO:0000256" key="1">
    <source>
        <dbReference type="ARBA" id="ARBA00022490"/>
    </source>
</evidence>
<dbReference type="PANTHER" id="PTHR34984">
    <property type="entry name" value="CARBON STORAGE REGULATOR"/>
    <property type="match status" value="1"/>
</dbReference>
<keyword evidence="6" id="KW-1185">Reference proteome</keyword>
<evidence type="ECO:0000256" key="4">
    <source>
        <dbReference type="HAMAP-Rule" id="MF_00167"/>
    </source>
</evidence>
<dbReference type="GO" id="GO:0006402">
    <property type="term" value="P:mRNA catabolic process"/>
    <property type="evidence" value="ECO:0007669"/>
    <property type="project" value="InterPro"/>
</dbReference>
<dbReference type="HAMAP" id="MF_00167">
    <property type="entry name" value="CsrA"/>
    <property type="match status" value="1"/>
</dbReference>
<comment type="function">
    <text evidence="4">A translational regulator that binds mRNA to regulate translation initiation and/or mRNA stability. Usually binds in the 5'-UTR at or near the Shine-Dalgarno sequence preventing ribosome-binding, thus repressing translation. Its main target seems to be the major flagellin gene, while its function is anatagonized by FliW.</text>
</comment>
<dbReference type="GO" id="GO:0048027">
    <property type="term" value="F:mRNA 5'-UTR binding"/>
    <property type="evidence" value="ECO:0007669"/>
    <property type="project" value="UniProtKB-UniRule"/>
</dbReference>
<keyword evidence="2 4" id="KW-0810">Translation regulation</keyword>
<dbReference type="Proteomes" id="UP000319383">
    <property type="component" value="Chromosome"/>
</dbReference>
<dbReference type="SUPFAM" id="SSF117130">
    <property type="entry name" value="CsrA-like"/>
    <property type="match status" value="1"/>
</dbReference>
<dbReference type="InterPro" id="IPR036107">
    <property type="entry name" value="CsrA_sf"/>
</dbReference>
<dbReference type="InterPro" id="IPR003751">
    <property type="entry name" value="CsrA"/>
</dbReference>
<comment type="subunit">
    <text evidence="4">Homodimer; the beta-strands of each monomer intercalate to form a hydrophobic core, while the alpha-helices form wings that extend away from the core.</text>
</comment>
<keyword evidence="3 4" id="KW-0694">RNA-binding</keyword>
<evidence type="ECO:0000256" key="2">
    <source>
        <dbReference type="ARBA" id="ARBA00022845"/>
    </source>
</evidence>
<dbReference type="EMBL" id="CP036276">
    <property type="protein sequence ID" value="QDU45770.1"/>
    <property type="molecule type" value="Genomic_DNA"/>
</dbReference>
<dbReference type="GO" id="GO:0006109">
    <property type="term" value="P:regulation of carbohydrate metabolic process"/>
    <property type="evidence" value="ECO:0007669"/>
    <property type="project" value="InterPro"/>
</dbReference>
<evidence type="ECO:0000313" key="5">
    <source>
        <dbReference type="EMBL" id="QDU45770.1"/>
    </source>
</evidence>
<dbReference type="GO" id="GO:0005829">
    <property type="term" value="C:cytosol"/>
    <property type="evidence" value="ECO:0007669"/>
    <property type="project" value="TreeGrafter"/>
</dbReference>